<keyword evidence="13" id="KW-1185">Reference proteome</keyword>
<evidence type="ECO:0000313" key="12">
    <source>
        <dbReference type="EMBL" id="MEV0968899.1"/>
    </source>
</evidence>
<reference evidence="12 13" key="1">
    <citation type="submission" date="2024-06" db="EMBL/GenBank/DDBJ databases">
        <title>The Natural Products Discovery Center: Release of the First 8490 Sequenced Strains for Exploring Actinobacteria Biosynthetic Diversity.</title>
        <authorList>
            <person name="Kalkreuter E."/>
            <person name="Kautsar S.A."/>
            <person name="Yang D."/>
            <person name="Bader C.D."/>
            <person name="Teijaro C.N."/>
            <person name="Fluegel L."/>
            <person name="Davis C.M."/>
            <person name="Simpson J.R."/>
            <person name="Lauterbach L."/>
            <person name="Steele A.D."/>
            <person name="Gui C."/>
            <person name="Meng S."/>
            <person name="Li G."/>
            <person name="Viehrig K."/>
            <person name="Ye F."/>
            <person name="Su P."/>
            <person name="Kiefer A.F."/>
            <person name="Nichols A."/>
            <person name="Cepeda A.J."/>
            <person name="Yan W."/>
            <person name="Fan B."/>
            <person name="Jiang Y."/>
            <person name="Adhikari A."/>
            <person name="Zheng C.-J."/>
            <person name="Schuster L."/>
            <person name="Cowan T.M."/>
            <person name="Smanski M.J."/>
            <person name="Chevrette M.G."/>
            <person name="De Carvalho L.P.S."/>
            <person name="Shen B."/>
        </authorList>
    </citation>
    <scope>NUCLEOTIDE SEQUENCE [LARGE SCALE GENOMIC DNA]</scope>
    <source>
        <strain evidence="12 13">NPDC050100</strain>
    </source>
</reference>
<dbReference type="InterPro" id="IPR051271">
    <property type="entry name" value="2C-system_Tx_regulators"/>
</dbReference>
<evidence type="ECO:0000256" key="5">
    <source>
        <dbReference type="ARBA" id="ARBA00023015"/>
    </source>
</evidence>
<dbReference type="InterPro" id="IPR011006">
    <property type="entry name" value="CheY-like_superfamily"/>
</dbReference>
<proteinExistence type="predicted"/>
<comment type="subcellular location">
    <subcellularLocation>
        <location evidence="1 9">Cytoplasm</location>
    </subcellularLocation>
</comment>
<dbReference type="InterPro" id="IPR036388">
    <property type="entry name" value="WH-like_DNA-bd_sf"/>
</dbReference>
<dbReference type="PIRSF" id="PIRSF006171">
    <property type="entry name" value="RR_citrat_malat"/>
    <property type="match status" value="1"/>
</dbReference>
<evidence type="ECO:0000256" key="8">
    <source>
        <dbReference type="ARBA" id="ARBA00023163"/>
    </source>
</evidence>
<evidence type="ECO:0000256" key="7">
    <source>
        <dbReference type="ARBA" id="ARBA00023159"/>
    </source>
</evidence>
<keyword evidence="3 10" id="KW-0597">Phosphoprotein</keyword>
<dbReference type="RefSeq" id="WP_228646137.1">
    <property type="nucleotide sequence ID" value="NZ_JBFALK010000004.1"/>
</dbReference>
<feature type="domain" description="Response regulatory" evidence="11">
    <location>
        <begin position="3"/>
        <end position="119"/>
    </location>
</feature>
<keyword evidence="8 9" id="KW-0804">Transcription</keyword>
<sequence length="223" mass="24252">MISVLVVEDEEVAAEANRLYVERVPGFRVAGVARSGGDALRFLRRERVDLLLLDLHLPDMHGLEVCRLLRAAGVSCDVIAVTSARDLSVVRSAVSIGVVQYLLKPFTFALLREKLQQYARFRSSVAGGGEVSAQSEVDRALATLRGAARSALPKGMSHATLEAVAGELRKAREGLSANAVGEAIGVSRVTARRYLEHLTETGIVRRVPQYGGVGRPEWLYRMT</sequence>
<keyword evidence="5 9" id="KW-0805">Transcription regulation</keyword>
<protein>
    <recommendedName>
        <fullName evidence="9">Transcriptional regulatory protein</fullName>
    </recommendedName>
</protein>
<dbReference type="InterPro" id="IPR005471">
    <property type="entry name" value="Tscrpt_reg_IclR_N"/>
</dbReference>
<dbReference type="Proteomes" id="UP001551675">
    <property type="component" value="Unassembled WGS sequence"/>
</dbReference>
<dbReference type="PROSITE" id="PS50110">
    <property type="entry name" value="RESPONSE_REGULATORY"/>
    <property type="match status" value="1"/>
</dbReference>
<dbReference type="SUPFAM" id="SSF46785">
    <property type="entry name" value="Winged helix' DNA-binding domain"/>
    <property type="match status" value="1"/>
</dbReference>
<keyword evidence="2 9" id="KW-0963">Cytoplasm</keyword>
<evidence type="ECO:0000256" key="9">
    <source>
        <dbReference type="PIRNR" id="PIRNR006171"/>
    </source>
</evidence>
<evidence type="ECO:0000259" key="11">
    <source>
        <dbReference type="PROSITE" id="PS50110"/>
    </source>
</evidence>
<dbReference type="InterPro" id="IPR036390">
    <property type="entry name" value="WH_DNA-bd_sf"/>
</dbReference>
<keyword evidence="4 9" id="KW-0902">Two-component regulatory system</keyword>
<dbReference type="Pfam" id="PF09339">
    <property type="entry name" value="HTH_IclR"/>
    <property type="match status" value="1"/>
</dbReference>
<evidence type="ECO:0000313" key="13">
    <source>
        <dbReference type="Proteomes" id="UP001551675"/>
    </source>
</evidence>
<dbReference type="Gene3D" id="3.40.50.2300">
    <property type="match status" value="1"/>
</dbReference>
<keyword evidence="6 9" id="KW-0238">DNA-binding</keyword>
<dbReference type="PANTHER" id="PTHR45526:SF1">
    <property type="entry name" value="TRANSCRIPTIONAL REGULATORY PROTEIN DCUR-RELATED"/>
    <property type="match status" value="1"/>
</dbReference>
<evidence type="ECO:0000256" key="2">
    <source>
        <dbReference type="ARBA" id="ARBA00022490"/>
    </source>
</evidence>
<evidence type="ECO:0000256" key="4">
    <source>
        <dbReference type="ARBA" id="ARBA00023012"/>
    </source>
</evidence>
<dbReference type="PANTHER" id="PTHR45526">
    <property type="entry name" value="TRANSCRIPTIONAL REGULATORY PROTEIN DPIA"/>
    <property type="match status" value="1"/>
</dbReference>
<evidence type="ECO:0000256" key="1">
    <source>
        <dbReference type="ARBA" id="ARBA00004496"/>
    </source>
</evidence>
<evidence type="ECO:0000256" key="10">
    <source>
        <dbReference type="PROSITE-ProRule" id="PRU00169"/>
    </source>
</evidence>
<evidence type="ECO:0000256" key="6">
    <source>
        <dbReference type="ARBA" id="ARBA00023125"/>
    </source>
</evidence>
<dbReference type="Pfam" id="PF00072">
    <property type="entry name" value="Response_reg"/>
    <property type="match status" value="1"/>
</dbReference>
<dbReference type="Gene3D" id="1.10.10.10">
    <property type="entry name" value="Winged helix-like DNA-binding domain superfamily/Winged helix DNA-binding domain"/>
    <property type="match status" value="1"/>
</dbReference>
<feature type="modified residue" description="4-aspartylphosphate" evidence="10">
    <location>
        <position position="54"/>
    </location>
</feature>
<organism evidence="12 13">
    <name type="scientific">Microtetraspora glauca</name>
    <dbReference type="NCBI Taxonomy" id="1996"/>
    <lineage>
        <taxon>Bacteria</taxon>
        <taxon>Bacillati</taxon>
        <taxon>Actinomycetota</taxon>
        <taxon>Actinomycetes</taxon>
        <taxon>Streptosporangiales</taxon>
        <taxon>Streptosporangiaceae</taxon>
        <taxon>Microtetraspora</taxon>
    </lineage>
</organism>
<gene>
    <name evidence="12" type="ORF">AB0I59_09705</name>
</gene>
<dbReference type="SMART" id="SM00448">
    <property type="entry name" value="REC"/>
    <property type="match status" value="1"/>
</dbReference>
<comment type="caution">
    <text evidence="12">The sequence shown here is derived from an EMBL/GenBank/DDBJ whole genome shotgun (WGS) entry which is preliminary data.</text>
</comment>
<dbReference type="SUPFAM" id="SSF52172">
    <property type="entry name" value="CheY-like"/>
    <property type="match status" value="1"/>
</dbReference>
<evidence type="ECO:0000256" key="3">
    <source>
        <dbReference type="ARBA" id="ARBA00022553"/>
    </source>
</evidence>
<dbReference type="InterPro" id="IPR024187">
    <property type="entry name" value="Sig_transdc_resp-reg_cit/mal"/>
</dbReference>
<dbReference type="InterPro" id="IPR001789">
    <property type="entry name" value="Sig_transdc_resp-reg_receiver"/>
</dbReference>
<keyword evidence="7 9" id="KW-0010">Activator</keyword>
<dbReference type="EMBL" id="JBFALK010000004">
    <property type="protein sequence ID" value="MEV0968899.1"/>
    <property type="molecule type" value="Genomic_DNA"/>
</dbReference>
<accession>A0ABV3GB76</accession>
<name>A0ABV3GB76_MICGL</name>